<organism evidence="1 2">
    <name type="scientific">Tropilaelaps mercedesae</name>
    <dbReference type="NCBI Taxonomy" id="418985"/>
    <lineage>
        <taxon>Eukaryota</taxon>
        <taxon>Metazoa</taxon>
        <taxon>Ecdysozoa</taxon>
        <taxon>Arthropoda</taxon>
        <taxon>Chelicerata</taxon>
        <taxon>Arachnida</taxon>
        <taxon>Acari</taxon>
        <taxon>Parasitiformes</taxon>
        <taxon>Mesostigmata</taxon>
        <taxon>Gamasina</taxon>
        <taxon>Dermanyssoidea</taxon>
        <taxon>Laelapidae</taxon>
        <taxon>Tropilaelaps</taxon>
    </lineage>
</organism>
<dbReference type="EMBL" id="MNPL01026273">
    <property type="protein sequence ID" value="OQR68056.1"/>
    <property type="molecule type" value="Genomic_DNA"/>
</dbReference>
<protein>
    <submittedName>
        <fullName evidence="1">Uncharacterized protein</fullName>
    </submittedName>
</protein>
<reference evidence="1 2" key="1">
    <citation type="journal article" date="2017" name="Gigascience">
        <title>Draft genome of the honey bee ectoparasitic mite, Tropilaelaps mercedesae, is shaped by the parasitic life history.</title>
        <authorList>
            <person name="Dong X."/>
            <person name="Armstrong S.D."/>
            <person name="Xia D."/>
            <person name="Makepeace B.L."/>
            <person name="Darby A.C."/>
            <person name="Kadowaki T."/>
        </authorList>
    </citation>
    <scope>NUCLEOTIDE SEQUENCE [LARGE SCALE GENOMIC DNA]</scope>
    <source>
        <strain evidence="1">Wuxi-XJTLU</strain>
    </source>
</reference>
<accession>A0A1V9X3S9</accession>
<evidence type="ECO:0000313" key="1">
    <source>
        <dbReference type="EMBL" id="OQR68056.1"/>
    </source>
</evidence>
<comment type="caution">
    <text evidence="1">The sequence shown here is derived from an EMBL/GenBank/DDBJ whole genome shotgun (WGS) entry which is preliminary data.</text>
</comment>
<evidence type="ECO:0000313" key="2">
    <source>
        <dbReference type="Proteomes" id="UP000192247"/>
    </source>
</evidence>
<gene>
    <name evidence="1" type="ORF">BIW11_04637</name>
</gene>
<dbReference type="InParanoid" id="A0A1V9X3S9"/>
<dbReference type="Proteomes" id="UP000192247">
    <property type="component" value="Unassembled WGS sequence"/>
</dbReference>
<sequence length="28" mass="3186">MRFIYLSPLLLQMALLGVLPHLEETTEG</sequence>
<keyword evidence="2" id="KW-1185">Reference proteome</keyword>
<name>A0A1V9X3S9_9ACAR</name>
<dbReference type="AlphaFoldDB" id="A0A1V9X3S9"/>
<proteinExistence type="predicted"/>